<dbReference type="AlphaFoldDB" id="E3HD26"/>
<dbReference type="CDD" id="cd03789">
    <property type="entry name" value="GT9_LPS_heptosyltransferase"/>
    <property type="match status" value="1"/>
</dbReference>
<accession>E3HD26</accession>
<dbReference type="PANTHER" id="PTHR30160">
    <property type="entry name" value="TETRAACYLDISACCHARIDE 4'-KINASE-RELATED"/>
    <property type="match status" value="1"/>
</dbReference>
<dbReference type="Proteomes" id="UP000006875">
    <property type="component" value="Plasmid pILYOP01"/>
</dbReference>
<dbReference type="Pfam" id="PF01075">
    <property type="entry name" value="Glyco_transf_9"/>
    <property type="match status" value="1"/>
</dbReference>
<evidence type="ECO:0000313" key="4">
    <source>
        <dbReference type="Proteomes" id="UP000006875"/>
    </source>
</evidence>
<keyword evidence="3" id="KW-0614">Plasmid</keyword>
<reference evidence="3 4" key="1">
    <citation type="journal article" date="2010" name="Stand. Genomic Sci.">
        <title>Complete genome sequence of Ilyobacter polytropus type strain (CuHbu1).</title>
        <authorList>
            <person name="Sikorski J."/>
            <person name="Chertkov O."/>
            <person name="Lapidus A."/>
            <person name="Nolan M."/>
            <person name="Lucas S."/>
            <person name="Del Rio T.G."/>
            <person name="Tice H."/>
            <person name="Cheng J.F."/>
            <person name="Tapia R."/>
            <person name="Han C."/>
            <person name="Goodwin L."/>
            <person name="Pitluck S."/>
            <person name="Liolios K."/>
            <person name="Ivanova N."/>
            <person name="Mavromatis K."/>
            <person name="Mikhailova N."/>
            <person name="Pati A."/>
            <person name="Chen A."/>
            <person name="Palaniappan K."/>
            <person name="Land M."/>
            <person name="Hauser L."/>
            <person name="Chang Y.J."/>
            <person name="Jeffries C.D."/>
            <person name="Brambilla E."/>
            <person name="Yasawong M."/>
            <person name="Rohde M."/>
            <person name="Pukall R."/>
            <person name="Spring S."/>
            <person name="Goker M."/>
            <person name="Woyke T."/>
            <person name="Bristow J."/>
            <person name="Eisen J.A."/>
            <person name="Markowitz V."/>
            <person name="Hugenholtz P."/>
            <person name="Kyrpides N.C."/>
            <person name="Klenk H.P."/>
        </authorList>
    </citation>
    <scope>NUCLEOTIDE SEQUENCE [LARGE SCALE GENOMIC DNA]</scope>
    <source>
        <strain evidence="4">ATCC 51220 / DSM 2926 / LMG 16218 / CuHBu1</strain>
        <plasmid evidence="4">pILYOP01</plasmid>
    </source>
</reference>
<keyword evidence="2 3" id="KW-0808">Transferase</keyword>
<evidence type="ECO:0000256" key="1">
    <source>
        <dbReference type="ARBA" id="ARBA00022676"/>
    </source>
</evidence>
<evidence type="ECO:0000313" key="3">
    <source>
        <dbReference type="EMBL" id="ADO84502.1"/>
    </source>
</evidence>
<evidence type="ECO:0000256" key="2">
    <source>
        <dbReference type="ARBA" id="ARBA00022679"/>
    </source>
</evidence>
<proteinExistence type="predicted"/>
<organism evidence="3 4">
    <name type="scientific">Ilyobacter polytropus (strain ATCC 51220 / DSM 2926 / LMG 16218 / CuHBu1)</name>
    <dbReference type="NCBI Taxonomy" id="572544"/>
    <lineage>
        <taxon>Bacteria</taxon>
        <taxon>Fusobacteriati</taxon>
        <taxon>Fusobacteriota</taxon>
        <taxon>Fusobacteriia</taxon>
        <taxon>Fusobacteriales</taxon>
        <taxon>Fusobacteriaceae</taxon>
        <taxon>Ilyobacter</taxon>
    </lineage>
</organism>
<keyword evidence="4" id="KW-1185">Reference proteome</keyword>
<dbReference type="GO" id="GO:0008713">
    <property type="term" value="F:ADP-heptose-lipopolysaccharide heptosyltransferase activity"/>
    <property type="evidence" value="ECO:0007669"/>
    <property type="project" value="TreeGrafter"/>
</dbReference>
<gene>
    <name evidence="3" type="ordered locus">Ilyop_2747</name>
</gene>
<dbReference type="CAZy" id="GT9">
    <property type="family name" value="Glycosyltransferase Family 9"/>
</dbReference>
<dbReference type="SUPFAM" id="SSF53756">
    <property type="entry name" value="UDP-Glycosyltransferase/glycogen phosphorylase"/>
    <property type="match status" value="1"/>
</dbReference>
<dbReference type="EMBL" id="CP002282">
    <property type="protein sequence ID" value="ADO84502.1"/>
    <property type="molecule type" value="Genomic_DNA"/>
</dbReference>
<dbReference type="OrthoDB" id="9781892at2"/>
<dbReference type="PANTHER" id="PTHR30160:SF7">
    <property type="entry name" value="ADP-HEPTOSE--LPS HEPTOSYLTRANSFERASE 2"/>
    <property type="match status" value="1"/>
</dbReference>
<geneLocation type="plasmid" evidence="3 4">
    <name>pILYOP01</name>
</geneLocation>
<name>E3HD26_ILYPC</name>
<dbReference type="RefSeq" id="WP_013389155.1">
    <property type="nucleotide sequence ID" value="NC_014633.1"/>
</dbReference>
<keyword evidence="1" id="KW-0328">Glycosyltransferase</keyword>
<dbReference type="GO" id="GO:0005829">
    <property type="term" value="C:cytosol"/>
    <property type="evidence" value="ECO:0007669"/>
    <property type="project" value="TreeGrafter"/>
</dbReference>
<dbReference type="HOGENOM" id="CLU_038371_3_0_0"/>
<dbReference type="Gene3D" id="3.40.50.2000">
    <property type="entry name" value="Glycogen Phosphorylase B"/>
    <property type="match status" value="2"/>
</dbReference>
<dbReference type="KEGG" id="ipo:Ilyop_2747"/>
<sequence>MKILVVRFKQIGDSVLATPICGSLKKTYPDSEIDYVVYEHIAPLFENHPCIDNVISITREEQKNPFKYLSKVWKVTRKKYDIVIDIMSTPKSEVFTLLSPGAKYRIGRRKPKRGYTYTHKTDEPKDAKDKVDKFLKMLKPLENDGIDVKYDSDYKIYVSVEEKNIFKKRMEKSGVDFDRPVFAFAINSRRPHKIWKKEHMMEVIKHCIEKYNAQIIFYYSPAEKAYAKETHEIMNWNENIFSNVETKSIRELAMLLANCDFFTGNEGGPRHIAQALDIPSLAIFSPSASKKEWLSNANDRHQGIETKDIGAKEYFDIKPSHVIEKLDDMIDRYVEKR</sequence>
<dbReference type="InterPro" id="IPR002201">
    <property type="entry name" value="Glyco_trans_9"/>
</dbReference>
<dbReference type="GO" id="GO:0009244">
    <property type="term" value="P:lipopolysaccharide core region biosynthetic process"/>
    <property type="evidence" value="ECO:0007669"/>
    <property type="project" value="TreeGrafter"/>
</dbReference>
<protein>
    <submittedName>
        <fullName evidence="3">Glycosyl transferase family 9</fullName>
    </submittedName>
</protein>
<dbReference type="InterPro" id="IPR051199">
    <property type="entry name" value="LPS_LOS_Heptosyltrfase"/>
</dbReference>